<dbReference type="KEGG" id="pdl:Pyrde_1429"/>
<comment type="similarity">
    <text evidence="7">Belongs to the GARS family.</text>
</comment>
<sequence>MKVLLIGSGGREHALALLMASSSMEPRIAVLSDKRNPGLVEATEETRGRFYPGKPTSPSDAVRAAEDLSPDLVVIGPEEPLFAGVADALREKGFTVYGPGQAQARIEKDKAYARGLMWRYRIPGRLRYQVFTDPEEASEYARAAGDVVVKPARQAGGRGVRVFAEPMEHLGVAVRGAAGSYAEKLAREVREKYSDIEYSVIVEERVEGVEYTVMVVTDGSTLVPLPVVQDHPHLFSWDLGPETGGMGAVSGPGVVPPYLELSEYRETVEILEKTVEALRRETGEPYRGTLSGQMMLTSLWGPTVIEYYARFGDPETGNLLPMIRSDFLELLDRAASGRLAGYRLEVDNDVYVVNIALAPAGYPNNRSIARGHPVAVDEDAVERQGCRLLYAGVDQGPSGLVSTGSRLVEIVCWSNQGYEDAATKAQRAAEAVRLLDGHPLVWRRDIGSRSHIESRVELAERVRKAYLRRRARGEARVYDWIPGRGLIVHDYS</sequence>
<evidence type="ECO:0000256" key="10">
    <source>
        <dbReference type="PROSITE-ProRule" id="PRU00409"/>
    </source>
</evidence>
<dbReference type="SUPFAM" id="SSF56059">
    <property type="entry name" value="Glutathione synthetase ATP-binding domain-like"/>
    <property type="match status" value="1"/>
</dbReference>
<dbReference type="InterPro" id="IPR011761">
    <property type="entry name" value="ATP-grasp"/>
</dbReference>
<dbReference type="EMBL" id="CP013011">
    <property type="protein sequence ID" value="ALL01473.1"/>
    <property type="molecule type" value="Genomic_DNA"/>
</dbReference>
<dbReference type="Gene3D" id="3.40.50.20">
    <property type="match status" value="1"/>
</dbReference>
<evidence type="ECO:0000256" key="9">
    <source>
        <dbReference type="ARBA" id="ARBA00042864"/>
    </source>
</evidence>
<dbReference type="SMART" id="SM01210">
    <property type="entry name" value="GARS_C"/>
    <property type="match status" value="1"/>
</dbReference>
<evidence type="ECO:0000256" key="3">
    <source>
        <dbReference type="ARBA" id="ARBA00022598"/>
    </source>
</evidence>
<evidence type="ECO:0000256" key="1">
    <source>
        <dbReference type="ARBA" id="ARBA00005174"/>
    </source>
</evidence>
<dbReference type="InterPro" id="IPR000115">
    <property type="entry name" value="PRibGlycinamide_synth"/>
</dbReference>
<dbReference type="Pfam" id="PF02843">
    <property type="entry name" value="GARS_C"/>
    <property type="match status" value="1"/>
</dbReference>
<dbReference type="GO" id="GO:0009113">
    <property type="term" value="P:purine nucleobase biosynthetic process"/>
    <property type="evidence" value="ECO:0007669"/>
    <property type="project" value="InterPro"/>
</dbReference>
<dbReference type="AlphaFoldDB" id="A0A0N7JD83"/>
<dbReference type="Proteomes" id="UP000058613">
    <property type="component" value="Chromosome"/>
</dbReference>
<evidence type="ECO:0000256" key="5">
    <source>
        <dbReference type="ARBA" id="ARBA00022755"/>
    </source>
</evidence>
<feature type="domain" description="ATP-grasp" evidence="11">
    <location>
        <begin position="114"/>
        <end position="336"/>
    </location>
</feature>
<dbReference type="InterPro" id="IPR016185">
    <property type="entry name" value="PreATP-grasp_dom_sf"/>
</dbReference>
<dbReference type="GO" id="GO:0006189">
    <property type="term" value="P:'de novo' IMP biosynthetic process"/>
    <property type="evidence" value="ECO:0007669"/>
    <property type="project" value="UniProtKB-UniPathway"/>
</dbReference>
<dbReference type="SUPFAM" id="SSF52440">
    <property type="entry name" value="PreATP-grasp domain"/>
    <property type="match status" value="1"/>
</dbReference>
<reference evidence="12 13" key="1">
    <citation type="submission" date="2015-10" db="EMBL/GenBank/DDBJ databases">
        <title>Complete genome sequence of hyperthermophilic archaeon Pyrodictium delaneyi Su06.</title>
        <authorList>
            <person name="Jung J.-H."/>
            <person name="Lin J."/>
            <person name="Holden J.F."/>
            <person name="Park C.-S."/>
        </authorList>
    </citation>
    <scope>NUCLEOTIDE SEQUENCE [LARGE SCALE GENOMIC DNA]</scope>
    <source>
        <strain evidence="12 13">Su06</strain>
    </source>
</reference>
<dbReference type="GO" id="GO:0005524">
    <property type="term" value="F:ATP binding"/>
    <property type="evidence" value="ECO:0007669"/>
    <property type="project" value="UniProtKB-UniRule"/>
</dbReference>
<keyword evidence="6 10" id="KW-0067">ATP-binding</keyword>
<evidence type="ECO:0000313" key="13">
    <source>
        <dbReference type="Proteomes" id="UP000058613"/>
    </source>
</evidence>
<keyword evidence="4 10" id="KW-0547">Nucleotide-binding</keyword>
<dbReference type="NCBIfam" id="TIGR00877">
    <property type="entry name" value="purD"/>
    <property type="match status" value="1"/>
</dbReference>
<evidence type="ECO:0000256" key="2">
    <source>
        <dbReference type="ARBA" id="ARBA00013255"/>
    </source>
</evidence>
<dbReference type="PANTHER" id="PTHR43472:SF1">
    <property type="entry name" value="PHOSPHORIBOSYLAMINE--GLYCINE LIGASE, CHLOROPLASTIC"/>
    <property type="match status" value="1"/>
</dbReference>
<dbReference type="PANTHER" id="PTHR43472">
    <property type="entry name" value="PHOSPHORIBOSYLAMINE--GLYCINE LIGASE"/>
    <property type="match status" value="1"/>
</dbReference>
<protein>
    <recommendedName>
        <fullName evidence="2">phosphoribosylamine--glycine ligase</fullName>
        <ecNumber evidence="2">6.3.4.13</ecNumber>
    </recommendedName>
    <alternativeName>
        <fullName evidence="8">Glycinamide ribonucleotide synthetase</fullName>
    </alternativeName>
    <alternativeName>
        <fullName evidence="9">Phosphoribosylglycinamide synthetase</fullName>
    </alternativeName>
</protein>
<dbReference type="GeneID" id="26099771"/>
<dbReference type="Gene3D" id="3.90.600.10">
    <property type="entry name" value="Phosphoribosylglycinamide synthetase, C-terminal domain"/>
    <property type="match status" value="1"/>
</dbReference>
<dbReference type="InterPro" id="IPR037123">
    <property type="entry name" value="PRibGlycinamide_synth_C_sf"/>
</dbReference>
<proteinExistence type="inferred from homology"/>
<gene>
    <name evidence="12" type="ORF">Pyrde_1429</name>
</gene>
<dbReference type="STRING" id="1273541.Pyrde_1429"/>
<dbReference type="GO" id="GO:0004637">
    <property type="term" value="F:phosphoribosylamine-glycine ligase activity"/>
    <property type="evidence" value="ECO:0007669"/>
    <property type="project" value="UniProtKB-EC"/>
</dbReference>
<dbReference type="SUPFAM" id="SSF51246">
    <property type="entry name" value="Rudiment single hybrid motif"/>
    <property type="match status" value="1"/>
</dbReference>
<evidence type="ECO:0000256" key="4">
    <source>
        <dbReference type="ARBA" id="ARBA00022741"/>
    </source>
</evidence>
<evidence type="ECO:0000256" key="7">
    <source>
        <dbReference type="ARBA" id="ARBA00038345"/>
    </source>
</evidence>
<dbReference type="EC" id="6.3.4.13" evidence="2"/>
<name>A0A0N7JD83_9CREN</name>
<organism evidence="12 13">
    <name type="scientific">Pyrodictium delaneyi</name>
    <dbReference type="NCBI Taxonomy" id="1273541"/>
    <lineage>
        <taxon>Archaea</taxon>
        <taxon>Thermoproteota</taxon>
        <taxon>Thermoprotei</taxon>
        <taxon>Desulfurococcales</taxon>
        <taxon>Pyrodictiaceae</taxon>
        <taxon>Pyrodictium</taxon>
    </lineage>
</organism>
<dbReference type="GO" id="GO:0046872">
    <property type="term" value="F:metal ion binding"/>
    <property type="evidence" value="ECO:0007669"/>
    <property type="project" value="InterPro"/>
</dbReference>
<dbReference type="InterPro" id="IPR011054">
    <property type="entry name" value="Rudment_hybrid_motif"/>
</dbReference>
<accession>A0A0N7JD83</accession>
<keyword evidence="5" id="KW-0658">Purine biosynthesis</keyword>
<comment type="pathway">
    <text evidence="1">Purine metabolism; IMP biosynthesis via de novo pathway; N(1)-(5-phospho-D-ribosyl)glycinamide from 5-phospho-alpha-D-ribose 1-diphosphate: step 2/2.</text>
</comment>
<evidence type="ECO:0000313" key="12">
    <source>
        <dbReference type="EMBL" id="ALL01473.1"/>
    </source>
</evidence>
<dbReference type="InterPro" id="IPR020561">
    <property type="entry name" value="PRibGlycinamid_synth_ATP-grasp"/>
</dbReference>
<dbReference type="RefSeq" id="WP_055409487.1">
    <property type="nucleotide sequence ID" value="NZ_CP013011.1"/>
</dbReference>
<evidence type="ECO:0000259" key="11">
    <source>
        <dbReference type="PROSITE" id="PS50975"/>
    </source>
</evidence>
<dbReference type="SMART" id="SM01209">
    <property type="entry name" value="GARS_A"/>
    <property type="match status" value="1"/>
</dbReference>
<dbReference type="PATRIC" id="fig|1273541.4.peg.1525"/>
<dbReference type="UniPathway" id="UPA00074">
    <property type="reaction ID" value="UER00125"/>
</dbReference>
<dbReference type="OrthoDB" id="146558at2157"/>
<dbReference type="PROSITE" id="PS50975">
    <property type="entry name" value="ATP_GRASP"/>
    <property type="match status" value="1"/>
</dbReference>
<keyword evidence="3 12" id="KW-0436">Ligase</keyword>
<dbReference type="Pfam" id="PF02844">
    <property type="entry name" value="GARS_N"/>
    <property type="match status" value="1"/>
</dbReference>
<dbReference type="InterPro" id="IPR013815">
    <property type="entry name" value="ATP_grasp_subdomain_1"/>
</dbReference>
<dbReference type="InterPro" id="IPR020562">
    <property type="entry name" value="PRibGlycinamide_synth_N"/>
</dbReference>
<evidence type="ECO:0000256" key="6">
    <source>
        <dbReference type="ARBA" id="ARBA00022840"/>
    </source>
</evidence>
<dbReference type="Gene3D" id="3.30.470.20">
    <property type="entry name" value="ATP-grasp fold, B domain"/>
    <property type="match status" value="1"/>
</dbReference>
<dbReference type="InterPro" id="IPR020560">
    <property type="entry name" value="PRibGlycinamide_synth_C-dom"/>
</dbReference>
<evidence type="ECO:0000256" key="8">
    <source>
        <dbReference type="ARBA" id="ARBA00042242"/>
    </source>
</evidence>
<dbReference type="Gene3D" id="3.30.1490.20">
    <property type="entry name" value="ATP-grasp fold, A domain"/>
    <property type="match status" value="1"/>
</dbReference>
<dbReference type="Pfam" id="PF01071">
    <property type="entry name" value="GARS_A"/>
    <property type="match status" value="1"/>
</dbReference>